<accession>A0A7S8FFV0</accession>
<evidence type="ECO:0000313" key="2">
    <source>
        <dbReference type="Proteomes" id="UP000593737"/>
    </source>
</evidence>
<reference evidence="1 2" key="1">
    <citation type="journal article" date="2020" name="ISME J.">
        <title>Enrichment and physiological characterization of a novel comammox Nitrospira indicates ammonium inhibition of complete nitrification.</title>
        <authorList>
            <person name="Sakoula D."/>
            <person name="Koch H."/>
            <person name="Frank J."/>
            <person name="Jetten M.S.M."/>
            <person name="van Kessel M.A.H.J."/>
            <person name="Lucker S."/>
        </authorList>
    </citation>
    <scope>NUCLEOTIDE SEQUENCE [LARGE SCALE GENOMIC DNA]</scope>
    <source>
        <strain evidence="1">Comreactor17</strain>
    </source>
</reference>
<evidence type="ECO:0000313" key="1">
    <source>
        <dbReference type="EMBL" id="QPD05150.1"/>
    </source>
</evidence>
<dbReference type="Gene3D" id="2.60.120.380">
    <property type="match status" value="4"/>
</dbReference>
<dbReference type="KEGG" id="nkf:Nkreftii_002924"/>
<name>A0A7S8FFV0_9BACT</name>
<organism evidence="1 2">
    <name type="scientific">Candidatus Nitrospira kreftii</name>
    <dbReference type="NCBI Taxonomy" id="2652173"/>
    <lineage>
        <taxon>Bacteria</taxon>
        <taxon>Pseudomonadati</taxon>
        <taxon>Nitrospirota</taxon>
        <taxon>Nitrospiria</taxon>
        <taxon>Nitrospirales</taxon>
        <taxon>Nitrospiraceae</taxon>
        <taxon>Nitrospira</taxon>
    </lineage>
</organism>
<sequence length="612" mass="63435">MGSLWPWGKCHVAVVSVSIALVSAGVVSSIESGTSYAGESVLPEGVAAGDIEYNGRIVVGGEPVTAAIKTVKKKGVIIFDGTAGQRINIGFSDVSLTQFRVMVYGPDGAMVPTQVSAVKNYYATTHRELSSQTKVQTSTTAYKFTDDATGSLISSSQMNGASLDFVELPLTGAYTILLDPISEYTGSVTVALSSELGGEIVPQGSAVAVDIKRVGQNARYTFSGERGQTVSVQLSDATIRSGYVSILKPDGMPLGKPTSFVYGGAMIPGQVLPTSGTYAILIDPDLSYTGHARLALYNAPELTGSIMIDQVTVTPTITVPGQRASYTFNGTAGQWVNLGLTEVSIASSTVSILKPDGSKWSVTTIGSSGGSLDPLTALPETGTYTVMVEPVSNYTGSMTLALSTPVTGMLALDGPSVPVSLSKPGQTARYTFNGKAGQWVSLGLTSVDITSSAVTLMTSEGTILASTAVGTAGGALEDQNPLPTTGTYTILVDPGSNYTGKMTMTLSTEVTDSLKINAAPRAIMISRAGQNGRYTFTGTANEQVTIKVSQNKIGNVNVSLYSPNGILQTGVTSSASSFTLKPVTLATSETYTITINPPMPDTGSIHMQVTSP</sequence>
<gene>
    <name evidence="1" type="ORF">Nkreftii_002924</name>
</gene>
<dbReference type="AlphaFoldDB" id="A0A7S8FFV0"/>
<protein>
    <submittedName>
        <fullName evidence="1">Uncharacterized protein</fullName>
    </submittedName>
</protein>
<dbReference type="EMBL" id="CP047423">
    <property type="protein sequence ID" value="QPD05150.1"/>
    <property type="molecule type" value="Genomic_DNA"/>
</dbReference>
<proteinExistence type="predicted"/>
<dbReference type="Proteomes" id="UP000593737">
    <property type="component" value="Chromosome"/>
</dbReference>